<dbReference type="PROSITE" id="PS51257">
    <property type="entry name" value="PROKAR_LIPOPROTEIN"/>
    <property type="match status" value="1"/>
</dbReference>
<feature type="non-terminal residue" evidence="1">
    <location>
        <position position="192"/>
    </location>
</feature>
<evidence type="ECO:0008006" key="2">
    <source>
        <dbReference type="Google" id="ProtNLM"/>
    </source>
</evidence>
<dbReference type="Pfam" id="PF12100">
    <property type="entry name" value="DUF3576"/>
    <property type="match status" value="1"/>
</dbReference>
<dbReference type="EMBL" id="UINC01191581">
    <property type="protein sequence ID" value="SVE06297.1"/>
    <property type="molecule type" value="Genomic_DNA"/>
</dbReference>
<gene>
    <name evidence="1" type="ORF">METZ01_LOCUS459151</name>
</gene>
<accession>A0A383AER2</accession>
<dbReference type="AlphaFoldDB" id="A0A383AER2"/>
<proteinExistence type="predicted"/>
<reference evidence="1" key="1">
    <citation type="submission" date="2018-05" db="EMBL/GenBank/DDBJ databases">
        <authorList>
            <person name="Lanie J.A."/>
            <person name="Ng W.-L."/>
            <person name="Kazmierczak K.M."/>
            <person name="Andrzejewski T.M."/>
            <person name="Davidsen T.M."/>
            <person name="Wayne K.J."/>
            <person name="Tettelin H."/>
            <person name="Glass J.I."/>
            <person name="Rusch D."/>
            <person name="Podicherti R."/>
            <person name="Tsui H.-C.T."/>
            <person name="Winkler M.E."/>
        </authorList>
    </citation>
    <scope>NUCLEOTIDE SEQUENCE</scope>
</reference>
<dbReference type="InterPro" id="IPR021959">
    <property type="entry name" value="DUF3576"/>
</dbReference>
<sequence length="192" mass="21578">MKITNFKAKILYYSVITLFLLSFASIIASCGPLKPKYTDLRKIPGNPKDKREKNIREGRGFRAMGLLEKKGSGSFEFASSNEMWRATLDLLDFTPLSNVDYSGGIIITDWFSESSDQDPIKISVRFLSTEIRADGLKVIIYKKICKKNDKNNCQTVQDDTTLGQEIKLAILKKAATIKDSEISEGQKNYSST</sequence>
<evidence type="ECO:0000313" key="1">
    <source>
        <dbReference type="EMBL" id="SVE06297.1"/>
    </source>
</evidence>
<name>A0A383AER2_9ZZZZ</name>
<organism evidence="1">
    <name type="scientific">marine metagenome</name>
    <dbReference type="NCBI Taxonomy" id="408172"/>
    <lineage>
        <taxon>unclassified sequences</taxon>
        <taxon>metagenomes</taxon>
        <taxon>ecological metagenomes</taxon>
    </lineage>
</organism>
<protein>
    <recommendedName>
        <fullName evidence="2">DUF3576 domain-containing protein</fullName>
    </recommendedName>
</protein>